<evidence type="ECO:0000259" key="6">
    <source>
        <dbReference type="PROSITE" id="PS50979"/>
    </source>
</evidence>
<dbReference type="Pfam" id="PF00289">
    <property type="entry name" value="Biotin_carb_N"/>
    <property type="match status" value="1"/>
</dbReference>
<dbReference type="PANTHER" id="PTHR18866">
    <property type="entry name" value="CARBOXYLASE:PYRUVATE/ACETYL-COA/PROPIONYL-COA CARBOXYLASE"/>
    <property type="match status" value="1"/>
</dbReference>
<dbReference type="OrthoDB" id="5176302at2"/>
<accession>A0A286GE60</accession>
<dbReference type="EC" id="6.3.4.14" evidence="1"/>
<evidence type="ECO:0000256" key="5">
    <source>
        <dbReference type="ARBA" id="ARBA00023267"/>
    </source>
</evidence>
<proteinExistence type="predicted"/>
<dbReference type="InterPro" id="IPR016185">
    <property type="entry name" value="PreATP-grasp_dom_sf"/>
</dbReference>
<keyword evidence="5" id="KW-0092">Biotin</keyword>
<evidence type="ECO:0000256" key="1">
    <source>
        <dbReference type="ARBA" id="ARBA00013263"/>
    </source>
</evidence>
<keyword evidence="4" id="KW-0067">ATP-binding</keyword>
<organism evidence="7 8">
    <name type="scientific">Blastococcus haudaquaticus</name>
    <dbReference type="NCBI Taxonomy" id="1938745"/>
    <lineage>
        <taxon>Bacteria</taxon>
        <taxon>Bacillati</taxon>
        <taxon>Actinomycetota</taxon>
        <taxon>Actinomycetes</taxon>
        <taxon>Geodermatophilales</taxon>
        <taxon>Geodermatophilaceae</taxon>
        <taxon>Blastococcus</taxon>
    </lineage>
</organism>
<evidence type="ECO:0000313" key="7">
    <source>
        <dbReference type="EMBL" id="SOD93419.1"/>
    </source>
</evidence>
<keyword evidence="2" id="KW-0436">Ligase</keyword>
<evidence type="ECO:0000313" key="8">
    <source>
        <dbReference type="Proteomes" id="UP000219482"/>
    </source>
</evidence>
<dbReference type="Proteomes" id="UP000219482">
    <property type="component" value="Unassembled WGS sequence"/>
</dbReference>
<dbReference type="SUPFAM" id="SSF52440">
    <property type="entry name" value="PreATP-grasp domain"/>
    <property type="match status" value="1"/>
</dbReference>
<gene>
    <name evidence="7" type="ORF">SAMN06272739_0291</name>
</gene>
<keyword evidence="3" id="KW-0547">Nucleotide-binding</keyword>
<name>A0A286GE60_9ACTN</name>
<dbReference type="AlphaFoldDB" id="A0A286GE60"/>
<evidence type="ECO:0000256" key="3">
    <source>
        <dbReference type="ARBA" id="ARBA00022741"/>
    </source>
</evidence>
<dbReference type="InterPro" id="IPR005481">
    <property type="entry name" value="BC-like_N"/>
</dbReference>
<dbReference type="EMBL" id="OCNK01000001">
    <property type="protein sequence ID" value="SOD93419.1"/>
    <property type="molecule type" value="Genomic_DNA"/>
</dbReference>
<evidence type="ECO:0000256" key="2">
    <source>
        <dbReference type="ARBA" id="ARBA00022598"/>
    </source>
</evidence>
<dbReference type="InterPro" id="IPR050856">
    <property type="entry name" value="Biotin_carboxylase_complex"/>
</dbReference>
<dbReference type="GO" id="GO:0004075">
    <property type="term" value="F:biotin carboxylase activity"/>
    <property type="evidence" value="ECO:0007669"/>
    <property type="project" value="UniProtKB-EC"/>
</dbReference>
<dbReference type="PROSITE" id="PS50979">
    <property type="entry name" value="BC"/>
    <property type="match status" value="1"/>
</dbReference>
<feature type="domain" description="Biotin carboxylation" evidence="6">
    <location>
        <begin position="5"/>
        <end position="350"/>
    </location>
</feature>
<dbReference type="InterPro" id="IPR011764">
    <property type="entry name" value="Biotin_carboxylation_dom"/>
</dbReference>
<sequence>MVALEIESVLVAGRGPAACAVVSACTRLGVKAVAVHSETERSARHVRLADDAVLLGPAAASESYLAVDRIVEAARRSGVRAVLPVTPALAGNARLAAAVAAAGLLWVGPDAEVLERLGGDGVEPASESGFLAWVTAEGLRYVTPVVRDRAAGIARVSWTPEDWAAGGTLDLPVSARRLAEVGWRGLVTVGIAPDGELAEVAAGFSLDIAVLERAHGVDAVELALSSTETTGSALPGGPTPRAAVAAQLRATLAPGTAGRIRGRLPSGSRPGAGTDVDVVSVSGFDPGDRLDGWYDALLATVSAAGPDTRAAAAAVLAVLGAVPDVGVPHDGADTSAVLDRLAVGSGVPAG</sequence>
<dbReference type="GO" id="GO:0005524">
    <property type="term" value="F:ATP binding"/>
    <property type="evidence" value="ECO:0007669"/>
    <property type="project" value="UniProtKB-KW"/>
</dbReference>
<protein>
    <recommendedName>
        <fullName evidence="1">biotin carboxylase</fullName>
        <ecNumber evidence="1">6.3.4.14</ecNumber>
    </recommendedName>
</protein>
<keyword evidence="8" id="KW-1185">Reference proteome</keyword>
<evidence type="ECO:0000256" key="4">
    <source>
        <dbReference type="ARBA" id="ARBA00022840"/>
    </source>
</evidence>
<dbReference type="PANTHER" id="PTHR18866:SF33">
    <property type="entry name" value="METHYLCROTONOYL-COA CARBOXYLASE SUBUNIT ALPHA, MITOCHONDRIAL-RELATED"/>
    <property type="match status" value="1"/>
</dbReference>
<reference evidence="8" key="1">
    <citation type="submission" date="2017-09" db="EMBL/GenBank/DDBJ databases">
        <authorList>
            <person name="Varghese N."/>
            <person name="Submissions S."/>
        </authorList>
    </citation>
    <scope>NUCLEOTIDE SEQUENCE [LARGE SCALE GENOMIC DNA]</scope>
    <source>
        <strain evidence="8">DSM 44270</strain>
    </source>
</reference>
<dbReference type="Gene3D" id="3.40.50.20">
    <property type="match status" value="1"/>
</dbReference>